<dbReference type="InterPro" id="IPR050742">
    <property type="entry name" value="Helicase_Restrict-Modif_Enz"/>
</dbReference>
<dbReference type="GO" id="GO:0004519">
    <property type="term" value="F:endonuclease activity"/>
    <property type="evidence" value="ECO:0007669"/>
    <property type="project" value="UniProtKB-KW"/>
</dbReference>
<dbReference type="PROSITE" id="PS51192">
    <property type="entry name" value="HELICASE_ATP_BIND_1"/>
    <property type="match status" value="1"/>
</dbReference>
<dbReference type="SUPFAM" id="SSF52540">
    <property type="entry name" value="P-loop containing nucleoside triphosphate hydrolases"/>
    <property type="match status" value="1"/>
</dbReference>
<dbReference type="Gene3D" id="3.40.50.300">
    <property type="entry name" value="P-loop containing nucleotide triphosphate hydrolases"/>
    <property type="match status" value="2"/>
</dbReference>
<accession>A0AAX0Q696</accession>
<organism evidence="2 3">
    <name type="scientific">Methanocorpusculum parvum</name>
    <dbReference type="NCBI Taxonomy" id="2193"/>
    <lineage>
        <taxon>Archaea</taxon>
        <taxon>Methanobacteriati</taxon>
        <taxon>Methanobacteriota</taxon>
        <taxon>Stenosarchaea group</taxon>
        <taxon>Methanomicrobia</taxon>
        <taxon>Methanomicrobiales</taxon>
        <taxon>Methanocorpusculaceae</taxon>
        <taxon>Methanocorpusculum</taxon>
    </lineage>
</organism>
<dbReference type="InterPro" id="IPR027417">
    <property type="entry name" value="P-loop_NTPase"/>
</dbReference>
<dbReference type="GO" id="GO:0016787">
    <property type="term" value="F:hydrolase activity"/>
    <property type="evidence" value="ECO:0007669"/>
    <property type="project" value="InterPro"/>
</dbReference>
<keyword evidence="3" id="KW-1185">Reference proteome</keyword>
<dbReference type="SMART" id="SM00487">
    <property type="entry name" value="DEXDc"/>
    <property type="match status" value="1"/>
</dbReference>
<dbReference type="Pfam" id="PF00271">
    <property type="entry name" value="Helicase_C"/>
    <property type="match status" value="1"/>
</dbReference>
<keyword evidence="2" id="KW-0378">Hydrolase</keyword>
<dbReference type="PANTHER" id="PTHR47396">
    <property type="entry name" value="TYPE I RESTRICTION ENZYME ECOKI R PROTEIN"/>
    <property type="match status" value="1"/>
</dbReference>
<comment type="caution">
    <text evidence="2">The sequence shown here is derived from an EMBL/GenBank/DDBJ whole genome shotgun (WGS) entry which is preliminary data.</text>
</comment>
<dbReference type="Proteomes" id="UP000243820">
    <property type="component" value="Unassembled WGS sequence"/>
</dbReference>
<evidence type="ECO:0000313" key="2">
    <source>
        <dbReference type="EMBL" id="PAV08756.1"/>
    </source>
</evidence>
<reference evidence="2 3" key="1">
    <citation type="journal article" date="2017" name="BMC Genomics">
        <title>Genomic analysis of methanogenic archaea reveals a shift towards energy conservation.</title>
        <authorList>
            <person name="Gilmore S.P."/>
            <person name="Henske J.K."/>
            <person name="Sexton J.A."/>
            <person name="Solomon K.V."/>
            <person name="Seppala S."/>
            <person name="Yoo J.I."/>
            <person name="Huyett L.M."/>
            <person name="Pressman A."/>
            <person name="Cogan J.Z."/>
            <person name="Kivenson V."/>
            <person name="Peng X."/>
            <person name="Tan Y."/>
            <person name="Valentine D.L."/>
            <person name="O'Malley M.A."/>
        </authorList>
    </citation>
    <scope>NUCLEOTIDE SEQUENCE [LARGE SCALE GENOMIC DNA]</scope>
    <source>
        <strain evidence="2 3">XII</strain>
    </source>
</reference>
<sequence>MHPEDKARIIIDEKLEASGWVIQDYKGEFNPRAALGVVVRDFSTETGPADYMMFIAGEPVGIIEAKEDAKGEKITTVEEQSKRYLRSNLKGLSKDNRRFTYEATSVLIRFTDHVDVNARSREVFSFHRPETLFALIQNGEKTLRNTMRDFPPFDSAGFRECQTKAILNLEKSFSENRPRALIQMATGAGKTFTAITSIYRLLRFSKAKRVLFLVDTKNLGEQAEEEFRKYRPNDDPRLFPELYNVCRLTTSEIPEDTHVCISTIQRMYSILRGEALDEGAELVSLNEVPALKRPVEISYSPKYPIEFFDLIVVDECHRSIYNVWKQVLDYFDAFIVGLTATPDNRTLGFFNGNLVSEYTHEQAVLDNVNVGGDIFVIETDVTKNGAVIFDRMVERRNRLTRKRRWEESEEDILYAPGQLDRDVVNPSQIRTIVRTFKEKILTEIFPERSEVPKTLIFAKTDSHADDIIQIVREEFGEGNEFCKKVTYNSDEDPKSILNEFRNGYYPRIAVTVDMIAVGTDVKAIECLIFMRDVRSPSYYTQMWGRGTRTFSKDELQMVSPSASENKSRYVLIDAVGVTTSLKSANRPLDRKPTVSLQDLMMSVVMGTRDEDTLTTLAGRLSRLNAKLVPKEMEQFEEVAEIPLKDVIGGLLNCFDEDVLRERAVLAFDLASPEDVTSDQISAVQGEEVEKACSVFYSPKVRGFVEDVRRKHDQIIDSTTQDFVLTAEWDPKRREEALGVITSFQEFISANRDEIAALSIIYSQSYQSRHLTFEMVRELTEALLAVSPMLSVSNLWSCYALRDGKEDKRRGVVRQLADIVSLVRYELGQSFELVPFSDAVNRRFMEWTLLKNAGAVHFTDEQMMWLRMIRDHVATSVEVRSDDLELPPFDSKGGLGRFYKVFGSEYAQVLDDMNGALVG</sequence>
<dbReference type="InterPro" id="IPR006935">
    <property type="entry name" value="Helicase/UvrB_N"/>
</dbReference>
<proteinExistence type="predicted"/>
<dbReference type="Pfam" id="PF08463">
    <property type="entry name" value="EcoEI_R_C"/>
    <property type="match status" value="1"/>
</dbReference>
<keyword evidence="2" id="KW-0255">Endonuclease</keyword>
<name>A0AAX0Q696_9EURY</name>
<evidence type="ECO:0000313" key="3">
    <source>
        <dbReference type="Proteomes" id="UP000243820"/>
    </source>
</evidence>
<dbReference type="PANTHER" id="PTHR47396:SF1">
    <property type="entry name" value="ATP-DEPENDENT HELICASE IRC3-RELATED"/>
    <property type="match status" value="1"/>
</dbReference>
<dbReference type="AlphaFoldDB" id="A0AAX0Q696"/>
<dbReference type="GO" id="GO:0120545">
    <property type="term" value="F:nucleic acid conformation isomerase activity"/>
    <property type="evidence" value="ECO:0007669"/>
    <property type="project" value="UniProtKB-ARBA"/>
</dbReference>
<dbReference type="CDD" id="cd18032">
    <property type="entry name" value="DEXHc_RE_I_III_res"/>
    <property type="match status" value="1"/>
</dbReference>
<protein>
    <submittedName>
        <fullName evidence="2">Restriction endonuclease subunit R</fullName>
    </submittedName>
</protein>
<dbReference type="InterPro" id="IPR001650">
    <property type="entry name" value="Helicase_C-like"/>
</dbReference>
<dbReference type="GO" id="GO:0005829">
    <property type="term" value="C:cytosol"/>
    <property type="evidence" value="ECO:0007669"/>
    <property type="project" value="TreeGrafter"/>
</dbReference>
<dbReference type="GO" id="GO:0140097">
    <property type="term" value="F:catalytic activity, acting on DNA"/>
    <property type="evidence" value="ECO:0007669"/>
    <property type="project" value="UniProtKB-ARBA"/>
</dbReference>
<keyword evidence="2" id="KW-0540">Nuclease</keyword>
<evidence type="ECO:0000259" key="1">
    <source>
        <dbReference type="PROSITE" id="PS51192"/>
    </source>
</evidence>
<dbReference type="InterPro" id="IPR014001">
    <property type="entry name" value="Helicase_ATP-bd"/>
</dbReference>
<dbReference type="Pfam" id="PF04851">
    <property type="entry name" value="ResIII"/>
    <property type="match status" value="1"/>
</dbReference>
<dbReference type="RefSeq" id="WP_095642423.1">
    <property type="nucleotide sequence ID" value="NZ_LMVO01000043.1"/>
</dbReference>
<feature type="domain" description="Helicase ATP-binding" evidence="1">
    <location>
        <begin position="171"/>
        <end position="360"/>
    </location>
</feature>
<dbReference type="EMBL" id="LMVO01000043">
    <property type="protein sequence ID" value="PAV08756.1"/>
    <property type="molecule type" value="Genomic_DNA"/>
</dbReference>
<dbReference type="GO" id="GO:0006304">
    <property type="term" value="P:DNA modification"/>
    <property type="evidence" value="ECO:0007669"/>
    <property type="project" value="InterPro"/>
</dbReference>
<dbReference type="GO" id="GO:0005524">
    <property type="term" value="F:ATP binding"/>
    <property type="evidence" value="ECO:0007669"/>
    <property type="project" value="InterPro"/>
</dbReference>
<dbReference type="GO" id="GO:0003677">
    <property type="term" value="F:DNA binding"/>
    <property type="evidence" value="ECO:0007669"/>
    <property type="project" value="InterPro"/>
</dbReference>
<dbReference type="InterPro" id="IPR013670">
    <property type="entry name" value="EcoEI_R_C_dom"/>
</dbReference>
<gene>
    <name evidence="2" type="ORF">ASJ83_00050</name>
</gene>